<accession>A0ABX9BR59</accession>
<gene>
    <name evidence="2" type="ORF">DET54_102768</name>
</gene>
<dbReference type="EMBL" id="QLLI01000002">
    <property type="protein sequence ID" value="RAJ01278.1"/>
    <property type="molecule type" value="Genomic_DNA"/>
</dbReference>
<keyword evidence="1" id="KW-0472">Membrane</keyword>
<dbReference type="Proteomes" id="UP000248827">
    <property type="component" value="Unassembled WGS sequence"/>
</dbReference>
<name>A0ABX9BR59_9BACL</name>
<feature type="transmembrane region" description="Helical" evidence="1">
    <location>
        <begin position="12"/>
        <end position="30"/>
    </location>
</feature>
<proteinExistence type="predicted"/>
<protein>
    <submittedName>
        <fullName evidence="2">Uncharacterized protein</fullName>
    </submittedName>
</protein>
<keyword evidence="1" id="KW-0812">Transmembrane</keyword>
<reference evidence="2 3" key="1">
    <citation type="submission" date="2018-06" db="EMBL/GenBank/DDBJ databases">
        <title>Freshwater and sediment microbial communities from various areas in North America, analyzing microbe dynamics in response to fracking.</title>
        <authorList>
            <person name="Lamendella R."/>
        </authorList>
    </citation>
    <scope>NUCLEOTIDE SEQUENCE [LARGE SCALE GENOMIC DNA]</scope>
    <source>
        <strain evidence="2 3">NG-13</strain>
    </source>
</reference>
<evidence type="ECO:0000313" key="2">
    <source>
        <dbReference type="EMBL" id="RAJ01278.1"/>
    </source>
</evidence>
<keyword evidence="1" id="KW-1133">Transmembrane helix</keyword>
<organism evidence="2 3">
    <name type="scientific">Paenibacillus pabuli</name>
    <dbReference type="NCBI Taxonomy" id="1472"/>
    <lineage>
        <taxon>Bacteria</taxon>
        <taxon>Bacillati</taxon>
        <taxon>Bacillota</taxon>
        <taxon>Bacilli</taxon>
        <taxon>Bacillales</taxon>
        <taxon>Paenibacillaceae</taxon>
        <taxon>Paenibacillus</taxon>
    </lineage>
</organism>
<comment type="caution">
    <text evidence="2">The sequence shown here is derived from an EMBL/GenBank/DDBJ whole genome shotgun (WGS) entry which is preliminary data.</text>
</comment>
<keyword evidence="3" id="KW-1185">Reference proteome</keyword>
<evidence type="ECO:0000313" key="3">
    <source>
        <dbReference type="Proteomes" id="UP000248827"/>
    </source>
</evidence>
<evidence type="ECO:0000256" key="1">
    <source>
        <dbReference type="SAM" id="Phobius"/>
    </source>
</evidence>
<sequence length="35" mass="4064">MNFVWENTIISFVIIAFIVVAVWGIIRSIVKSLRK</sequence>